<keyword evidence="1" id="KW-0732">Signal</keyword>
<feature type="signal peptide" evidence="1">
    <location>
        <begin position="1"/>
        <end position="20"/>
    </location>
</feature>
<dbReference type="InterPro" id="IPR032033">
    <property type="entry name" value="Cytochrome_P460"/>
</dbReference>
<evidence type="ECO:0000256" key="1">
    <source>
        <dbReference type="SAM" id="SignalP"/>
    </source>
</evidence>
<dbReference type="EMBL" id="BPQO01000033">
    <property type="protein sequence ID" value="GJD91874.1"/>
    <property type="molecule type" value="Genomic_DNA"/>
</dbReference>
<feature type="domain" description="Cytochrome P460" evidence="2">
    <location>
        <begin position="57"/>
        <end position="189"/>
    </location>
</feature>
<evidence type="ECO:0000313" key="4">
    <source>
        <dbReference type="Proteomes" id="UP001055247"/>
    </source>
</evidence>
<dbReference type="AlphaFoldDB" id="A0AAV4ZVG6"/>
<dbReference type="Gene3D" id="3.50.70.20">
    <property type="entry name" value="Cytochrome P460"/>
    <property type="match status" value="1"/>
</dbReference>
<comment type="caution">
    <text evidence="3">The sequence shown here is derived from an EMBL/GenBank/DDBJ whole genome shotgun (WGS) entry which is preliminary data.</text>
</comment>
<proteinExistence type="predicted"/>
<reference evidence="3" key="1">
    <citation type="journal article" date="2016" name="Front. Microbiol.">
        <title>Genome Sequence of the Piezophilic, Mesophilic Sulfate-Reducing Bacterium Desulfovibrio indicus J2T.</title>
        <authorList>
            <person name="Cao J."/>
            <person name="Maignien L."/>
            <person name="Shao Z."/>
            <person name="Alain K."/>
            <person name="Jebbar M."/>
        </authorList>
    </citation>
    <scope>NUCLEOTIDE SEQUENCE</scope>
    <source>
        <strain evidence="3">DSM 16372</strain>
    </source>
</reference>
<reference evidence="3" key="2">
    <citation type="submission" date="2021-08" db="EMBL/GenBank/DDBJ databases">
        <authorList>
            <person name="Tani A."/>
            <person name="Ola A."/>
            <person name="Ogura Y."/>
            <person name="Katsura K."/>
            <person name="Hayashi T."/>
        </authorList>
    </citation>
    <scope>NUCLEOTIDE SEQUENCE</scope>
    <source>
        <strain evidence="3">DSM 16372</strain>
    </source>
</reference>
<dbReference type="CDD" id="cd20750">
    <property type="entry name" value="cyt_c_I"/>
    <property type="match status" value="1"/>
</dbReference>
<accession>A0AAV4ZVG6</accession>
<organism evidence="3 4">
    <name type="scientific">Methylobacterium hispanicum</name>
    <dbReference type="NCBI Taxonomy" id="270350"/>
    <lineage>
        <taxon>Bacteria</taxon>
        <taxon>Pseudomonadati</taxon>
        <taxon>Pseudomonadota</taxon>
        <taxon>Alphaproteobacteria</taxon>
        <taxon>Hyphomicrobiales</taxon>
        <taxon>Methylobacteriaceae</taxon>
        <taxon>Methylobacterium</taxon>
    </lineage>
</organism>
<evidence type="ECO:0000313" key="3">
    <source>
        <dbReference type="EMBL" id="GJD91874.1"/>
    </source>
</evidence>
<gene>
    <name evidence="3" type="ORF">BHAOGJBA_5427</name>
</gene>
<dbReference type="Proteomes" id="UP001055247">
    <property type="component" value="Unassembled WGS sequence"/>
</dbReference>
<sequence>MFRRRLPSATLLLTCGATLAAATGLLAQQVRSANVAETPRASVGLVDVAGTMRLPLDYRAAYQFLGTWAVASDTVPGSKEMHTVYVSPGAIDEYRANGRFKNGTVLVKEVFNAESEDMTTGRVSRAAGLAGWFMMVKDDRGSYPGNPLWGDGWGWAWFDKGSPDKTKTLDYRQECLGCHTPAQATDWLYVKGYPVLAR</sequence>
<dbReference type="InterPro" id="IPR038142">
    <property type="entry name" value="Cytochrome_P460_sp"/>
</dbReference>
<keyword evidence="4" id="KW-1185">Reference proteome</keyword>
<dbReference type="Pfam" id="PF16694">
    <property type="entry name" value="Cytochrome_P460"/>
    <property type="match status" value="1"/>
</dbReference>
<evidence type="ECO:0000259" key="2">
    <source>
        <dbReference type="Pfam" id="PF16694"/>
    </source>
</evidence>
<name>A0AAV4ZVG6_9HYPH</name>
<feature type="chain" id="PRO_5043450404" description="Cytochrome P460 domain-containing protein" evidence="1">
    <location>
        <begin position="21"/>
        <end position="198"/>
    </location>
</feature>
<dbReference type="RefSeq" id="WP_051975887.1">
    <property type="nucleotide sequence ID" value="NZ_BPQO01000033.1"/>
</dbReference>
<protein>
    <recommendedName>
        <fullName evidence="2">Cytochrome P460 domain-containing protein</fullName>
    </recommendedName>
</protein>